<evidence type="ECO:0000313" key="1">
    <source>
        <dbReference type="EMBL" id="GFZ82814.1"/>
    </source>
</evidence>
<comment type="caution">
    <text evidence="1">The sequence shown here is derived from an EMBL/GenBank/DDBJ whole genome shotgun (WGS) entry which is preliminary data.</text>
</comment>
<sequence>MIERHICWGIYSYSTFAICPGRNVVPIGNISFAEMKVHVMNVVKICGSDIGECMLKKMG</sequence>
<gene>
    <name evidence="1" type="ORF">GCM10008018_30870</name>
</gene>
<protein>
    <submittedName>
        <fullName evidence="1">Uncharacterized protein</fullName>
    </submittedName>
</protein>
<dbReference type="EMBL" id="BMHE01000014">
    <property type="protein sequence ID" value="GFZ82814.1"/>
    <property type="molecule type" value="Genomic_DNA"/>
</dbReference>
<proteinExistence type="predicted"/>
<evidence type="ECO:0000313" key="2">
    <source>
        <dbReference type="Proteomes" id="UP000615455"/>
    </source>
</evidence>
<organism evidence="1 2">
    <name type="scientific">Paenibacillus marchantiophytorum</name>
    <dbReference type="NCBI Taxonomy" id="1619310"/>
    <lineage>
        <taxon>Bacteria</taxon>
        <taxon>Bacillati</taxon>
        <taxon>Bacillota</taxon>
        <taxon>Bacilli</taxon>
        <taxon>Bacillales</taxon>
        <taxon>Paenibacillaceae</taxon>
        <taxon>Paenibacillus</taxon>
    </lineage>
</organism>
<accession>A0ABQ1ERC4</accession>
<keyword evidence="2" id="KW-1185">Reference proteome</keyword>
<reference evidence="2" key="1">
    <citation type="journal article" date="2019" name="Int. J. Syst. Evol. Microbiol.">
        <title>The Global Catalogue of Microorganisms (GCM) 10K type strain sequencing project: providing services to taxonomists for standard genome sequencing and annotation.</title>
        <authorList>
            <consortium name="The Broad Institute Genomics Platform"/>
            <consortium name="The Broad Institute Genome Sequencing Center for Infectious Disease"/>
            <person name="Wu L."/>
            <person name="Ma J."/>
        </authorList>
    </citation>
    <scope>NUCLEOTIDE SEQUENCE [LARGE SCALE GENOMIC DNA]</scope>
    <source>
        <strain evidence="2">CGMCC 1.15043</strain>
    </source>
</reference>
<name>A0ABQ1ERC4_9BACL</name>
<dbReference type="Proteomes" id="UP000615455">
    <property type="component" value="Unassembled WGS sequence"/>
</dbReference>